<protein>
    <submittedName>
        <fullName evidence="1">Uncharacterized protein</fullName>
    </submittedName>
</protein>
<sequence length="235" mass="27039">MLTDRLYRKNESNKNDDRLYKKYADGKDSRKYSSIELKSKEPETELAKNTFPLKRVFLSETRLIPFFFLLYLFYTPNGKSVRIAQAKMPDHPIWHPFFPLKFICLPDTASLLNDGADCAQNHQCTAKQNSKGFHNFSPCKVGKVGTARISFISSGKELALLAAKSSDPYPWTPLKQNLLPMSNIFYSKQKIFLISKQKRVTENRDHFRPDRHCRICSKKHTAAQAATFNDSIRPA</sequence>
<gene>
    <name evidence="1" type="ORF">NB646_03810</name>
</gene>
<name>A0A9E9LEP8_9BURK</name>
<organism evidence="1">
    <name type="scientific">Oxalobacter aliiformigenes</name>
    <dbReference type="NCBI Taxonomy" id="2946593"/>
    <lineage>
        <taxon>Bacteria</taxon>
        <taxon>Pseudomonadati</taxon>
        <taxon>Pseudomonadota</taxon>
        <taxon>Betaproteobacteria</taxon>
        <taxon>Burkholderiales</taxon>
        <taxon>Oxalobacteraceae</taxon>
        <taxon>Oxalobacter</taxon>
    </lineage>
</organism>
<dbReference type="EMBL" id="CP098251">
    <property type="protein sequence ID" value="WAV91868.1"/>
    <property type="molecule type" value="Genomic_DNA"/>
</dbReference>
<reference evidence="1" key="1">
    <citation type="journal article" date="2022" name="Front. Microbiol.">
        <title>New perspectives on an old grouping: The genomic and phenotypic variability of Oxalobacter formigenes and the implications for calcium oxalate stone prevention.</title>
        <authorList>
            <person name="Chmiel J.A."/>
            <person name="Carr C."/>
            <person name="Stuivenberg G.A."/>
            <person name="Venema R."/>
            <person name="Chanyi R.M."/>
            <person name="Al K.F."/>
            <person name="Giguere D."/>
            <person name="Say H."/>
            <person name="Akouris P.P."/>
            <person name="Dominguez Romero S.A."/>
            <person name="Kwong A."/>
            <person name="Tai V."/>
            <person name="Koval S.F."/>
            <person name="Razvi H."/>
            <person name="Bjazevic J."/>
            <person name="Burton J.P."/>
        </authorList>
    </citation>
    <scope>NUCLEOTIDE SEQUENCE</scope>
    <source>
        <strain evidence="1">OxK</strain>
    </source>
</reference>
<dbReference type="AlphaFoldDB" id="A0A9E9LEP8"/>
<proteinExistence type="predicted"/>
<dbReference type="RefSeq" id="WP_269316235.1">
    <property type="nucleotide sequence ID" value="NZ_CP098251.1"/>
</dbReference>
<accession>A0A9E9LEP8</accession>
<evidence type="ECO:0000313" key="1">
    <source>
        <dbReference type="EMBL" id="WAV91868.1"/>
    </source>
</evidence>
<dbReference type="Proteomes" id="UP001164819">
    <property type="component" value="Chromosome"/>
</dbReference>